<gene>
    <name evidence="6" type="ORF">AAA083_14160</name>
</gene>
<dbReference type="Pfam" id="PF13247">
    <property type="entry name" value="Fer4_11"/>
    <property type="match status" value="2"/>
</dbReference>
<keyword evidence="3" id="KW-0408">Iron</keyword>
<feature type="domain" description="4Fe-4S ferredoxin-type" evidence="5">
    <location>
        <begin position="3"/>
        <end position="31"/>
    </location>
</feature>
<evidence type="ECO:0000259" key="5">
    <source>
        <dbReference type="PROSITE" id="PS51379"/>
    </source>
</evidence>
<dbReference type="PROSITE" id="PS00198">
    <property type="entry name" value="4FE4S_FER_1"/>
    <property type="match status" value="1"/>
</dbReference>
<dbReference type="RefSeq" id="WP_349227912.1">
    <property type="nucleotide sequence ID" value="NZ_JBBNOP010000016.1"/>
</dbReference>
<dbReference type="CDD" id="cd10551">
    <property type="entry name" value="PsrB"/>
    <property type="match status" value="1"/>
</dbReference>
<comment type="caution">
    <text evidence="6">The sequence shown here is derived from an EMBL/GenBank/DDBJ whole genome shotgun (WGS) entry which is preliminary data.</text>
</comment>
<sequence length="201" mass="21866">MAYGMLIDLKKCVGCHACSVACKEAHGTPPGVRRSHVERETEGVFPDVKRTIVPMLCMQCEIAPCVENCPTGASIKREDGIVIVDKETCIGCQTCIEACPYGARYYRADDMGYFGEELNEYESVMYVDMPKGTVDKCTFCVERIDGTGEPQACVAACPAGARVFGDLEDIKAEAEAANGFQLEADVSTNPSVWYLPHEVNA</sequence>
<keyword evidence="4" id="KW-0411">Iron-sulfur</keyword>
<dbReference type="InterPro" id="IPR017896">
    <property type="entry name" value="4Fe4S_Fe-S-bd"/>
</dbReference>
<keyword evidence="1" id="KW-0004">4Fe-4S</keyword>
<evidence type="ECO:0000256" key="4">
    <source>
        <dbReference type="ARBA" id="ARBA00023014"/>
    </source>
</evidence>
<dbReference type="PANTHER" id="PTHR43177">
    <property type="entry name" value="PROTEIN NRFC"/>
    <property type="match status" value="1"/>
</dbReference>
<name>A0ABV1JGA3_9ACTN</name>
<evidence type="ECO:0000256" key="1">
    <source>
        <dbReference type="ARBA" id="ARBA00022485"/>
    </source>
</evidence>
<keyword evidence="2" id="KW-0479">Metal-binding</keyword>
<evidence type="ECO:0000313" key="6">
    <source>
        <dbReference type="EMBL" id="MEQ3364124.1"/>
    </source>
</evidence>
<proteinExistence type="predicted"/>
<organism evidence="6 7">
    <name type="scientific">Raoultibacter massiliensis</name>
    <dbReference type="NCBI Taxonomy" id="1852371"/>
    <lineage>
        <taxon>Bacteria</taxon>
        <taxon>Bacillati</taxon>
        <taxon>Actinomycetota</taxon>
        <taxon>Coriobacteriia</taxon>
        <taxon>Eggerthellales</taxon>
        <taxon>Eggerthellaceae</taxon>
        <taxon>Raoultibacter</taxon>
    </lineage>
</organism>
<feature type="domain" description="4Fe-4S ferredoxin-type" evidence="5">
    <location>
        <begin position="80"/>
        <end position="109"/>
    </location>
</feature>
<dbReference type="Pfam" id="PF12797">
    <property type="entry name" value="Fer4_2"/>
    <property type="match status" value="1"/>
</dbReference>
<dbReference type="EMBL" id="JBBNOP010000016">
    <property type="protein sequence ID" value="MEQ3364124.1"/>
    <property type="molecule type" value="Genomic_DNA"/>
</dbReference>
<dbReference type="PROSITE" id="PS51379">
    <property type="entry name" value="4FE4S_FER_2"/>
    <property type="match status" value="3"/>
</dbReference>
<keyword evidence="7" id="KW-1185">Reference proteome</keyword>
<dbReference type="Proteomes" id="UP001487305">
    <property type="component" value="Unassembled WGS sequence"/>
</dbReference>
<evidence type="ECO:0000256" key="3">
    <source>
        <dbReference type="ARBA" id="ARBA00023004"/>
    </source>
</evidence>
<protein>
    <submittedName>
        <fullName evidence="6">4Fe-4S dicluster domain-containing protein</fullName>
    </submittedName>
</protein>
<reference evidence="6 7" key="1">
    <citation type="submission" date="2024-04" db="EMBL/GenBank/DDBJ databases">
        <title>Human intestinal bacterial collection.</title>
        <authorList>
            <person name="Pauvert C."/>
            <person name="Hitch T.C.A."/>
            <person name="Clavel T."/>
        </authorList>
    </citation>
    <scope>NUCLEOTIDE SEQUENCE [LARGE SCALE GENOMIC DNA]</scope>
    <source>
        <strain evidence="6 7">CLA-KB-H42</strain>
    </source>
</reference>
<dbReference type="PANTHER" id="PTHR43177:SF3">
    <property type="entry name" value="PROTEIN NRFC HOMOLOG"/>
    <property type="match status" value="1"/>
</dbReference>
<evidence type="ECO:0000256" key="2">
    <source>
        <dbReference type="ARBA" id="ARBA00022723"/>
    </source>
</evidence>
<evidence type="ECO:0000313" key="7">
    <source>
        <dbReference type="Proteomes" id="UP001487305"/>
    </source>
</evidence>
<accession>A0ABV1JGA3</accession>
<dbReference type="InterPro" id="IPR050954">
    <property type="entry name" value="ET_IronSulfur_Cluster-Binding"/>
</dbReference>
<feature type="domain" description="4Fe-4S ferredoxin-type" evidence="5">
    <location>
        <begin position="48"/>
        <end position="79"/>
    </location>
</feature>
<dbReference type="SUPFAM" id="SSF54862">
    <property type="entry name" value="4Fe-4S ferredoxins"/>
    <property type="match status" value="1"/>
</dbReference>
<dbReference type="InterPro" id="IPR017900">
    <property type="entry name" value="4Fe4S_Fe_S_CS"/>
</dbReference>
<dbReference type="Gene3D" id="3.30.70.20">
    <property type="match status" value="2"/>
</dbReference>